<gene>
    <name evidence="2" type="ORF">J2S18_001956</name>
</gene>
<evidence type="ECO:0000256" key="1">
    <source>
        <dbReference type="SAM" id="MobiDB-lite"/>
    </source>
</evidence>
<evidence type="ECO:0000313" key="2">
    <source>
        <dbReference type="EMBL" id="MDQ0150020.1"/>
    </source>
</evidence>
<feature type="region of interest" description="Disordered" evidence="1">
    <location>
        <begin position="28"/>
        <end position="83"/>
    </location>
</feature>
<accession>A0ABT9UUM3</accession>
<evidence type="ECO:0000313" key="3">
    <source>
        <dbReference type="Proteomes" id="UP001228504"/>
    </source>
</evidence>
<dbReference type="EMBL" id="JAUSUF010000006">
    <property type="protein sequence ID" value="MDQ0150020.1"/>
    <property type="molecule type" value="Genomic_DNA"/>
</dbReference>
<proteinExistence type="predicted"/>
<name>A0ABT9UUM3_9FIRM</name>
<protein>
    <recommendedName>
        <fullName evidence="4">Small, acid-soluble spore protein, alpha/beta type</fullName>
    </recommendedName>
</protein>
<comment type="caution">
    <text evidence="2">The sequence shown here is derived from an EMBL/GenBank/DDBJ whole genome shotgun (WGS) entry which is preliminary data.</text>
</comment>
<dbReference type="Proteomes" id="UP001228504">
    <property type="component" value="Unassembled WGS sequence"/>
</dbReference>
<feature type="compositionally biased region" description="Basic residues" evidence="1">
    <location>
        <begin position="32"/>
        <end position="46"/>
    </location>
</feature>
<evidence type="ECO:0008006" key="4">
    <source>
        <dbReference type="Google" id="ProtNLM"/>
    </source>
</evidence>
<organism evidence="2 3">
    <name type="scientific">Eubacterium multiforme</name>
    <dbReference type="NCBI Taxonomy" id="83339"/>
    <lineage>
        <taxon>Bacteria</taxon>
        <taxon>Bacillati</taxon>
        <taxon>Bacillota</taxon>
        <taxon>Clostridia</taxon>
        <taxon>Eubacteriales</taxon>
        <taxon>Eubacteriaceae</taxon>
        <taxon>Eubacterium</taxon>
    </lineage>
</organism>
<sequence length="83" mass="9702">MLQNFYGIYITKKLNNINDMYLVKGVNNMSHKNNKNSKANKKSGQKTKKEVEKMKCETANEIGYSKESRKLGKDKERKNPFKK</sequence>
<feature type="compositionally biased region" description="Basic and acidic residues" evidence="1">
    <location>
        <begin position="47"/>
        <end position="83"/>
    </location>
</feature>
<reference evidence="2 3" key="1">
    <citation type="submission" date="2023-07" db="EMBL/GenBank/DDBJ databases">
        <title>Genomic Encyclopedia of Type Strains, Phase IV (KMG-IV): sequencing the most valuable type-strain genomes for metagenomic binning, comparative biology and taxonomic classification.</title>
        <authorList>
            <person name="Goeker M."/>
        </authorList>
    </citation>
    <scope>NUCLEOTIDE SEQUENCE [LARGE SCALE GENOMIC DNA]</scope>
    <source>
        <strain evidence="2 3">DSM 20694</strain>
    </source>
</reference>
<keyword evidence="3" id="KW-1185">Reference proteome</keyword>